<name>A0A5C1QGK7_9SPIO</name>
<organism evidence="2 3">
    <name type="scientific">Thiospirochaeta perfilievii</name>
    <dbReference type="NCBI Taxonomy" id="252967"/>
    <lineage>
        <taxon>Bacteria</taxon>
        <taxon>Pseudomonadati</taxon>
        <taxon>Spirochaetota</taxon>
        <taxon>Spirochaetia</taxon>
        <taxon>Spirochaetales</taxon>
        <taxon>Spirochaetaceae</taxon>
        <taxon>Thiospirochaeta</taxon>
    </lineage>
</organism>
<dbReference type="AlphaFoldDB" id="A0A5C1QGK7"/>
<dbReference type="SUPFAM" id="SSF142433">
    <property type="entry name" value="CinA-like"/>
    <property type="match status" value="1"/>
</dbReference>
<feature type="domain" description="CinA C-terminal" evidence="1">
    <location>
        <begin position="10"/>
        <end position="155"/>
    </location>
</feature>
<protein>
    <submittedName>
        <fullName evidence="2">CinA family protein</fullName>
    </submittedName>
</protein>
<dbReference type="EMBL" id="CP035807">
    <property type="protein sequence ID" value="QEN05362.1"/>
    <property type="molecule type" value="Genomic_DNA"/>
</dbReference>
<dbReference type="OrthoDB" id="9801454at2"/>
<evidence type="ECO:0000259" key="1">
    <source>
        <dbReference type="Pfam" id="PF02464"/>
    </source>
</evidence>
<reference evidence="2 3" key="2">
    <citation type="submission" date="2019-09" db="EMBL/GenBank/DDBJ databases">
        <title>Complete Genome Sequence and Methylome Analysis of free living Spirochaetas.</title>
        <authorList>
            <person name="Leshcheva N."/>
            <person name="Mikheeva N."/>
        </authorList>
    </citation>
    <scope>NUCLEOTIDE SEQUENCE [LARGE SCALE GENOMIC DNA]</scope>
    <source>
        <strain evidence="2 3">P</strain>
    </source>
</reference>
<evidence type="ECO:0000313" key="3">
    <source>
        <dbReference type="Proteomes" id="UP000323824"/>
    </source>
</evidence>
<keyword evidence="3" id="KW-1185">Reference proteome</keyword>
<gene>
    <name evidence="2" type="ORF">EW093_11785</name>
</gene>
<dbReference type="InterPro" id="IPR036653">
    <property type="entry name" value="CinA-like_C"/>
</dbReference>
<dbReference type="Proteomes" id="UP000323824">
    <property type="component" value="Chromosome"/>
</dbReference>
<proteinExistence type="predicted"/>
<dbReference type="NCBIfam" id="TIGR00199">
    <property type="entry name" value="PncC_domain"/>
    <property type="match status" value="1"/>
</dbReference>
<sequence length="158" mass="16605">MNNKIPEIILGELLRKANLTLSTAESCTGGNIAHKITEIPGSSSYFYGGVVSYDNSVKTGVLGVNIKDIIDFGAVSKEVVEQMALGVKGLMNTDWAVATSGVAGPGGGSKDKPVGTVWIAWAGPNGVESKKFLFGNNRKDNIKISTQTAIYGLISRLS</sequence>
<evidence type="ECO:0000313" key="2">
    <source>
        <dbReference type="EMBL" id="QEN05362.1"/>
    </source>
</evidence>
<accession>A0A5C1QGK7</accession>
<reference evidence="2 3" key="1">
    <citation type="submission" date="2019-02" db="EMBL/GenBank/DDBJ databases">
        <authorList>
            <person name="Fomenkov A."/>
            <person name="Dubinina G."/>
            <person name="Grabovich M."/>
            <person name="Vincze T."/>
            <person name="Roberts R.J."/>
        </authorList>
    </citation>
    <scope>NUCLEOTIDE SEQUENCE [LARGE SCALE GENOMIC DNA]</scope>
    <source>
        <strain evidence="2 3">P</strain>
    </source>
</reference>
<dbReference type="RefSeq" id="WP_149568600.1">
    <property type="nucleotide sequence ID" value="NZ_CP035807.1"/>
</dbReference>
<dbReference type="Pfam" id="PF02464">
    <property type="entry name" value="CinA"/>
    <property type="match status" value="1"/>
</dbReference>
<dbReference type="KEGG" id="sper:EW093_11785"/>
<dbReference type="InterPro" id="IPR008136">
    <property type="entry name" value="CinA_C"/>
</dbReference>
<dbReference type="Gene3D" id="3.90.950.20">
    <property type="entry name" value="CinA-like"/>
    <property type="match status" value="1"/>
</dbReference>